<accession>A0A182U040</accession>
<dbReference type="Proteomes" id="UP000075902">
    <property type="component" value="Unassembled WGS sequence"/>
</dbReference>
<name>A0A182U040_9DIPT</name>
<dbReference type="VEuPathDB" id="VectorBase:AMEC011471"/>
<reference evidence="2" key="1">
    <citation type="submission" date="2014-01" db="EMBL/GenBank/DDBJ databases">
        <title>The Genome Sequence of Anopheles melas CM1001059_A (V2).</title>
        <authorList>
            <consortium name="The Broad Institute Genomics Platform"/>
            <person name="Neafsey D.E."/>
            <person name="Besansky N."/>
            <person name="Howell P."/>
            <person name="Walton C."/>
            <person name="Young S.K."/>
            <person name="Zeng Q."/>
            <person name="Gargeya S."/>
            <person name="Fitzgerald M."/>
            <person name="Haas B."/>
            <person name="Abouelleil A."/>
            <person name="Allen A.W."/>
            <person name="Alvarado L."/>
            <person name="Arachchi H.M."/>
            <person name="Berlin A.M."/>
            <person name="Chapman S.B."/>
            <person name="Gainer-Dewar J."/>
            <person name="Goldberg J."/>
            <person name="Griggs A."/>
            <person name="Gujja S."/>
            <person name="Hansen M."/>
            <person name="Howarth C."/>
            <person name="Imamovic A."/>
            <person name="Ireland A."/>
            <person name="Larimer J."/>
            <person name="McCowan C."/>
            <person name="Murphy C."/>
            <person name="Pearson M."/>
            <person name="Poon T.W."/>
            <person name="Priest M."/>
            <person name="Roberts A."/>
            <person name="Saif S."/>
            <person name="Shea T."/>
            <person name="Sisk P."/>
            <person name="Sykes S."/>
            <person name="Wortman J."/>
            <person name="Nusbaum C."/>
            <person name="Birren B."/>
        </authorList>
    </citation>
    <scope>NUCLEOTIDE SEQUENCE [LARGE SCALE GENOMIC DNA]</scope>
    <source>
        <strain evidence="2">CM1001059</strain>
    </source>
</reference>
<protein>
    <submittedName>
        <fullName evidence="1">Uncharacterized protein</fullName>
    </submittedName>
</protein>
<reference evidence="1" key="2">
    <citation type="submission" date="2020-05" db="UniProtKB">
        <authorList>
            <consortium name="EnsemblMetazoa"/>
        </authorList>
    </citation>
    <scope>IDENTIFICATION</scope>
    <source>
        <strain evidence="1">CM1001059</strain>
    </source>
</reference>
<organism evidence="1 2">
    <name type="scientific">Anopheles melas</name>
    <dbReference type="NCBI Taxonomy" id="34690"/>
    <lineage>
        <taxon>Eukaryota</taxon>
        <taxon>Metazoa</taxon>
        <taxon>Ecdysozoa</taxon>
        <taxon>Arthropoda</taxon>
        <taxon>Hexapoda</taxon>
        <taxon>Insecta</taxon>
        <taxon>Pterygota</taxon>
        <taxon>Neoptera</taxon>
        <taxon>Endopterygota</taxon>
        <taxon>Diptera</taxon>
        <taxon>Nematocera</taxon>
        <taxon>Culicoidea</taxon>
        <taxon>Culicidae</taxon>
        <taxon>Anophelinae</taxon>
        <taxon>Anopheles</taxon>
    </lineage>
</organism>
<sequence>MLLVPGPGERLQRTICRTPADSRDTLGRYRAEVEIFANRTGDHVVTERRIADQRTGQFHAMHRNASLLIHVPYEQMRVVNAGRHQQLSVIAPANGGDRLVPSVLQMNRLREGPRYLARWIDAPDEHAALASDCKLASGVRSPSETGNGFLETAAQDRRYAGVARVDTHRIVDSRNGQLEAQRMPTETAYSALLPVACLRVLCHQIHGQFARVRLPVLLEPSANHLQVGGGTGNKPRLGLGRFAERFEQTELHKDGQLSSNPPAVPADPGGMTLLPTPPSEIRRAPATSPYLAVAAVTDTRGTTLVRGIVMVDEDDDDDDGDGVLDAFRDADAGAGIADGFALLLLLLPTTAFPFKEVDDTDGNKDFALLLNILTSPIFPFTTEESADLAQVVPSPSMASFSMEFNSERFILSKPDAGLKL</sequence>
<evidence type="ECO:0000313" key="1">
    <source>
        <dbReference type="EnsemblMetazoa" id="AMEC011471-PA"/>
    </source>
</evidence>
<proteinExistence type="predicted"/>
<keyword evidence="2" id="KW-1185">Reference proteome</keyword>
<evidence type="ECO:0000313" key="2">
    <source>
        <dbReference type="Proteomes" id="UP000075902"/>
    </source>
</evidence>
<dbReference type="AlphaFoldDB" id="A0A182U040"/>
<dbReference type="EnsemblMetazoa" id="AMEC011471-RA">
    <property type="protein sequence ID" value="AMEC011471-PA"/>
    <property type="gene ID" value="AMEC011471"/>
</dbReference>